<dbReference type="AlphaFoldDB" id="A0A0C2JN38"/>
<dbReference type="SUPFAM" id="SSF63737">
    <property type="entry name" value="Leukotriene A4 hydrolase N-terminal domain"/>
    <property type="match status" value="1"/>
</dbReference>
<sequence length="303" mass="33984">MLILLILYFGQTTLAKDIPINNILCNYDPANRELVNSGRLPKNVKPKTYYLSYLFNENMDTYNASTDIHVTIASPTKTIVLHSDNHEVLSVSLIKNQDLGSDTSYTEISEICFLQETQMMILKLSREMNAGEQATISIMFRGNVSGSLNGIYSSVYVSKSNETKKTIATHFEPDFARTAFPCFDEPSFKAVFVIKLAFPKTYKALSNAAILKRVRNIVTKDLIDTTTLSVEFKPTVLMSSYLVAFAIHDFDSISAVTKSGTKVNVWLPSDSIEHGKFAIELAPKALETYERLFNIPYQLEKLG</sequence>
<dbReference type="GO" id="GO:0070006">
    <property type="term" value="F:metalloaminopeptidase activity"/>
    <property type="evidence" value="ECO:0007669"/>
    <property type="project" value="TreeGrafter"/>
</dbReference>
<keyword evidence="4" id="KW-1185">Reference proteome</keyword>
<evidence type="ECO:0000313" key="4">
    <source>
        <dbReference type="Proteomes" id="UP000031668"/>
    </source>
</evidence>
<reference evidence="3 4" key="1">
    <citation type="journal article" date="2014" name="Genome Biol. Evol.">
        <title>The genome of the myxosporean Thelohanellus kitauei shows adaptations to nutrient acquisition within its fish host.</title>
        <authorList>
            <person name="Yang Y."/>
            <person name="Xiong J."/>
            <person name="Zhou Z."/>
            <person name="Huo F."/>
            <person name="Miao W."/>
            <person name="Ran C."/>
            <person name="Liu Y."/>
            <person name="Zhang J."/>
            <person name="Feng J."/>
            <person name="Wang M."/>
            <person name="Wang M."/>
            <person name="Wang L."/>
            <person name="Yao B."/>
        </authorList>
    </citation>
    <scope>NUCLEOTIDE SEQUENCE [LARGE SCALE GENOMIC DNA]</scope>
    <source>
        <strain evidence="3">Wuqing</strain>
    </source>
</reference>
<dbReference type="InterPro" id="IPR045357">
    <property type="entry name" value="Aminopeptidase_N-like_N"/>
</dbReference>
<dbReference type="OMA" id="RNDTHER"/>
<dbReference type="OrthoDB" id="5989730at2759"/>
<dbReference type="GO" id="GO:0016020">
    <property type="term" value="C:membrane"/>
    <property type="evidence" value="ECO:0007669"/>
    <property type="project" value="TreeGrafter"/>
</dbReference>
<feature type="signal peptide" evidence="1">
    <location>
        <begin position="1"/>
        <end position="15"/>
    </location>
</feature>
<comment type="caution">
    <text evidence="3">The sequence shown here is derived from an EMBL/GenBank/DDBJ whole genome shotgun (WGS) entry which is preliminary data.</text>
</comment>
<keyword evidence="3" id="KW-0031">Aminopeptidase</keyword>
<dbReference type="Gene3D" id="3.30.2010.30">
    <property type="match status" value="1"/>
</dbReference>
<dbReference type="InterPro" id="IPR050344">
    <property type="entry name" value="Peptidase_M1_aminopeptidases"/>
</dbReference>
<organism evidence="3 4">
    <name type="scientific">Thelohanellus kitauei</name>
    <name type="common">Myxosporean</name>
    <dbReference type="NCBI Taxonomy" id="669202"/>
    <lineage>
        <taxon>Eukaryota</taxon>
        <taxon>Metazoa</taxon>
        <taxon>Cnidaria</taxon>
        <taxon>Myxozoa</taxon>
        <taxon>Myxosporea</taxon>
        <taxon>Bivalvulida</taxon>
        <taxon>Platysporina</taxon>
        <taxon>Myxobolidae</taxon>
        <taxon>Thelohanellus</taxon>
    </lineage>
</organism>
<protein>
    <submittedName>
        <fullName evidence="3">Endoplasmic reticulum aminopeptidase 1</fullName>
    </submittedName>
</protein>
<evidence type="ECO:0000256" key="1">
    <source>
        <dbReference type="SAM" id="SignalP"/>
    </source>
</evidence>
<dbReference type="GO" id="GO:0005737">
    <property type="term" value="C:cytoplasm"/>
    <property type="evidence" value="ECO:0007669"/>
    <property type="project" value="TreeGrafter"/>
</dbReference>
<accession>A0A0C2JN38</accession>
<dbReference type="GO" id="GO:0043171">
    <property type="term" value="P:peptide catabolic process"/>
    <property type="evidence" value="ECO:0007669"/>
    <property type="project" value="TreeGrafter"/>
</dbReference>
<keyword evidence="1" id="KW-0732">Signal</keyword>
<dbReference type="GO" id="GO:0006508">
    <property type="term" value="P:proteolysis"/>
    <property type="evidence" value="ECO:0007669"/>
    <property type="project" value="TreeGrafter"/>
</dbReference>
<evidence type="ECO:0000259" key="2">
    <source>
        <dbReference type="Pfam" id="PF17900"/>
    </source>
</evidence>
<proteinExistence type="predicted"/>
<dbReference type="GO" id="GO:0008270">
    <property type="term" value="F:zinc ion binding"/>
    <property type="evidence" value="ECO:0007669"/>
    <property type="project" value="TreeGrafter"/>
</dbReference>
<dbReference type="GO" id="GO:0042277">
    <property type="term" value="F:peptide binding"/>
    <property type="evidence" value="ECO:0007669"/>
    <property type="project" value="TreeGrafter"/>
</dbReference>
<gene>
    <name evidence="3" type="ORF">RF11_14938</name>
</gene>
<dbReference type="InterPro" id="IPR042097">
    <property type="entry name" value="Aminopeptidase_N-like_N_sf"/>
</dbReference>
<dbReference type="EMBL" id="JWZT01001962">
    <property type="protein sequence ID" value="KII70778.1"/>
    <property type="molecule type" value="Genomic_DNA"/>
</dbReference>
<dbReference type="Proteomes" id="UP000031668">
    <property type="component" value="Unassembled WGS sequence"/>
</dbReference>
<dbReference type="PANTHER" id="PTHR11533">
    <property type="entry name" value="PROTEASE M1 ZINC METALLOPROTEASE"/>
    <property type="match status" value="1"/>
</dbReference>
<feature type="domain" description="Aminopeptidase N-like N-terminal" evidence="2">
    <location>
        <begin position="45"/>
        <end position="242"/>
    </location>
</feature>
<keyword evidence="3" id="KW-0378">Hydrolase</keyword>
<dbReference type="Pfam" id="PF17900">
    <property type="entry name" value="Peptidase_M1_N"/>
    <property type="match status" value="1"/>
</dbReference>
<dbReference type="GO" id="GO:0005615">
    <property type="term" value="C:extracellular space"/>
    <property type="evidence" value="ECO:0007669"/>
    <property type="project" value="TreeGrafter"/>
</dbReference>
<feature type="chain" id="PRO_5013334441" evidence="1">
    <location>
        <begin position="16"/>
        <end position="303"/>
    </location>
</feature>
<name>A0A0C2JN38_THEKT</name>
<evidence type="ECO:0000313" key="3">
    <source>
        <dbReference type="EMBL" id="KII70778.1"/>
    </source>
</evidence>
<keyword evidence="3" id="KW-0645">Protease</keyword>
<dbReference type="PANTHER" id="PTHR11533:SF299">
    <property type="entry name" value="AMINOPEPTIDASE"/>
    <property type="match status" value="1"/>
</dbReference>
<dbReference type="Gene3D" id="2.60.40.1730">
    <property type="entry name" value="tricorn interacting facor f3 domain"/>
    <property type="match status" value="1"/>
</dbReference>